<dbReference type="EMBL" id="CM037619">
    <property type="protein sequence ID" value="KAH8007292.1"/>
    <property type="molecule type" value="Genomic_DNA"/>
</dbReference>
<sequence length="111" mass="12646">MKAYEVTVKTIKILLILNISLSDFNAFPTWLSSQETKLTSILPKVKSQNKFLCLFFTISFLKHCCAYIFPIPSFSIALGSFNTHKNIPLLNIFCSLITKSFDIFSHNVLVH</sequence>
<evidence type="ECO:0000313" key="2">
    <source>
        <dbReference type="Proteomes" id="UP000827872"/>
    </source>
</evidence>
<accession>A0ACB8FPV8</accession>
<keyword evidence="2" id="KW-1185">Reference proteome</keyword>
<reference evidence="1" key="1">
    <citation type="submission" date="2021-08" db="EMBL/GenBank/DDBJ databases">
        <title>The first chromosome-level gecko genome reveals the dynamic sex chromosomes of Neotropical dwarf geckos (Sphaerodactylidae: Sphaerodactylus).</title>
        <authorList>
            <person name="Pinto B.J."/>
            <person name="Keating S.E."/>
            <person name="Gamble T."/>
        </authorList>
    </citation>
    <scope>NUCLEOTIDE SEQUENCE</scope>
    <source>
        <strain evidence="1">TG3544</strain>
    </source>
</reference>
<comment type="caution">
    <text evidence="1">The sequence shown here is derived from an EMBL/GenBank/DDBJ whole genome shotgun (WGS) entry which is preliminary data.</text>
</comment>
<evidence type="ECO:0000313" key="1">
    <source>
        <dbReference type="EMBL" id="KAH8007292.1"/>
    </source>
</evidence>
<proteinExistence type="predicted"/>
<organism evidence="1 2">
    <name type="scientific">Sphaerodactylus townsendi</name>
    <dbReference type="NCBI Taxonomy" id="933632"/>
    <lineage>
        <taxon>Eukaryota</taxon>
        <taxon>Metazoa</taxon>
        <taxon>Chordata</taxon>
        <taxon>Craniata</taxon>
        <taxon>Vertebrata</taxon>
        <taxon>Euteleostomi</taxon>
        <taxon>Lepidosauria</taxon>
        <taxon>Squamata</taxon>
        <taxon>Bifurcata</taxon>
        <taxon>Gekkota</taxon>
        <taxon>Sphaerodactylidae</taxon>
        <taxon>Sphaerodactylus</taxon>
    </lineage>
</organism>
<dbReference type="Proteomes" id="UP000827872">
    <property type="component" value="Linkage Group LG06"/>
</dbReference>
<protein>
    <submittedName>
        <fullName evidence="1">Uncharacterized protein</fullName>
    </submittedName>
</protein>
<gene>
    <name evidence="1" type="ORF">K3G42_019566</name>
</gene>
<name>A0ACB8FPV8_9SAUR</name>